<dbReference type="InParanoid" id="A0A4Q1BI86"/>
<proteinExistence type="predicted"/>
<name>A0A4Q1BI86_TREME</name>
<dbReference type="VEuPathDB" id="FungiDB:TREMEDRAFT_59262"/>
<protein>
    <submittedName>
        <fullName evidence="1">Uncharacterized protein</fullName>
    </submittedName>
</protein>
<dbReference type="AlphaFoldDB" id="A0A4Q1BI86"/>
<accession>A0A4Q1BI86</accession>
<comment type="caution">
    <text evidence="1">The sequence shown here is derived from an EMBL/GenBank/DDBJ whole genome shotgun (WGS) entry which is preliminary data.</text>
</comment>
<dbReference type="Proteomes" id="UP000289152">
    <property type="component" value="Unassembled WGS sequence"/>
</dbReference>
<sequence length="104" mass="11506">MENTTALTTASTNQTFKQRLSQALTYTKHSSRVDQITNSLPSALATITDLKPYLDHITSLTGPWVSYDDDYAVELHMTVTYSGGSRKVMARFIVGPRESTMTAT</sequence>
<evidence type="ECO:0000313" key="1">
    <source>
        <dbReference type="EMBL" id="RXK37363.1"/>
    </source>
</evidence>
<evidence type="ECO:0000313" key="2">
    <source>
        <dbReference type="Proteomes" id="UP000289152"/>
    </source>
</evidence>
<dbReference type="EMBL" id="SDIL01000070">
    <property type="protein sequence ID" value="RXK37363.1"/>
    <property type="molecule type" value="Genomic_DNA"/>
</dbReference>
<gene>
    <name evidence="1" type="ORF">M231_05350</name>
</gene>
<organism evidence="1 2">
    <name type="scientific">Tremella mesenterica</name>
    <name type="common">Jelly fungus</name>
    <dbReference type="NCBI Taxonomy" id="5217"/>
    <lineage>
        <taxon>Eukaryota</taxon>
        <taxon>Fungi</taxon>
        <taxon>Dikarya</taxon>
        <taxon>Basidiomycota</taxon>
        <taxon>Agaricomycotina</taxon>
        <taxon>Tremellomycetes</taxon>
        <taxon>Tremellales</taxon>
        <taxon>Tremellaceae</taxon>
        <taxon>Tremella</taxon>
    </lineage>
</organism>
<reference evidence="1 2" key="1">
    <citation type="submission" date="2016-06" db="EMBL/GenBank/DDBJ databases">
        <title>Evolution of pathogenesis and genome organization in the Tremellales.</title>
        <authorList>
            <person name="Cuomo C."/>
            <person name="Litvintseva A."/>
            <person name="Heitman J."/>
            <person name="Chen Y."/>
            <person name="Sun S."/>
            <person name="Springer D."/>
            <person name="Dromer F."/>
            <person name="Young S."/>
            <person name="Zeng Q."/>
            <person name="Chapman S."/>
            <person name="Gujja S."/>
            <person name="Saif S."/>
            <person name="Birren B."/>
        </authorList>
    </citation>
    <scope>NUCLEOTIDE SEQUENCE [LARGE SCALE GENOMIC DNA]</scope>
    <source>
        <strain evidence="1 2">ATCC 28783</strain>
    </source>
</reference>
<keyword evidence="2" id="KW-1185">Reference proteome</keyword>